<feature type="compositionally biased region" description="Pro residues" evidence="1">
    <location>
        <begin position="713"/>
        <end position="727"/>
    </location>
</feature>
<keyword evidence="4" id="KW-1185">Reference proteome</keyword>
<dbReference type="InterPro" id="IPR012334">
    <property type="entry name" value="Pectin_lyas_fold"/>
</dbReference>
<feature type="domain" description="Right handed beta helix" evidence="2">
    <location>
        <begin position="406"/>
        <end position="605"/>
    </location>
</feature>
<feature type="compositionally biased region" description="Low complexity" evidence="1">
    <location>
        <begin position="677"/>
        <end position="687"/>
    </location>
</feature>
<gene>
    <name evidence="3" type="ORF">POL72_47715</name>
</gene>
<reference evidence="3 4" key="1">
    <citation type="submission" date="2023-01" db="EMBL/GenBank/DDBJ databases">
        <title>Minimal conservation of predation-associated metabolite biosynthetic gene clusters underscores biosynthetic potential of Myxococcota including descriptions for ten novel species: Archangium lansinium sp. nov., Myxococcus landrumus sp. nov., Nannocystis bai.</title>
        <authorList>
            <person name="Ahearne A."/>
            <person name="Stevens C."/>
            <person name="Dowd S."/>
        </authorList>
    </citation>
    <scope>NUCLEOTIDE SEQUENCE [LARGE SCALE GENOMIC DNA]</scope>
    <source>
        <strain evidence="3 4">WIWO2</strain>
    </source>
</reference>
<dbReference type="Gene3D" id="2.160.20.10">
    <property type="entry name" value="Single-stranded right-handed beta-helix, Pectin lyase-like"/>
    <property type="match status" value="2"/>
</dbReference>
<dbReference type="Proteomes" id="UP001217485">
    <property type="component" value="Unassembled WGS sequence"/>
</dbReference>
<sequence length="727" mass="75192">MVNFRECIVRWPLAVAWTWALVTALVVMGCGDQVDADGKACAAREVAREDGTCERQRCGPEEIALETGACQPAGLPPDMPCPPGELALESGECQPAGVPPEACGTGFAGDGNGGCEAILPEDECPEGQMAIPEETRCHEVAPCGDGPWGDIPVEPNTQFVDQAYAGGDSDGTMTKPWTTIQRGIDEAVDGAIVAVTDGSYAEDVEIAGKAVRLRGRCPGLVEIRGLAPSAQAILVDGTAATGTEIRSLAVTGEGVGLFMAGVRDVTIEQVWVHGTGSLGIAAVKALRGHTSMVLKGSLVEQNRDIGVIVSGSDATIESTVVRATQPSADGAFGWGIGIQDDRGRGARTGVTVRASLVEQNHEVGVYVFGSDATIESTVVRATQPNADGTHGRGIEVQADPDTGERASVTVRACVIEQNHEVSVYISGSDATIESTVVRATQPSADGTGGWGISVQDDPDTGERAGMTVRACVVEQNHDVGVIVFGADATIESTVVRATQPSAADGLEGRGIDVHSGVGTDKRASVTVRACLVEQNHVVGVLVSGSDATIESTVVRATQPRADGTRGGGIGVQDSRGAGERARVSVRACLIEQNREVGVFVYGSDVTIDATIVRTTKARDNNTFGDGIMIENGTASIQNSTIANNARAGVANFGSEVTILGTILACNAVDLNGETDDGSGASFDGSSGWQCTRPGTEDCAETDDRCDVETANLEPPPRVEPLPPLPQP</sequence>
<dbReference type="RefSeq" id="WP_272103799.1">
    <property type="nucleotide sequence ID" value="NZ_JAQNDK010000006.1"/>
</dbReference>
<dbReference type="InterPro" id="IPR006626">
    <property type="entry name" value="PbH1"/>
</dbReference>
<feature type="region of interest" description="Disordered" evidence="1">
    <location>
        <begin position="708"/>
        <end position="727"/>
    </location>
</feature>
<evidence type="ECO:0000259" key="2">
    <source>
        <dbReference type="Pfam" id="PF13229"/>
    </source>
</evidence>
<dbReference type="InterPro" id="IPR039448">
    <property type="entry name" value="Beta_helix"/>
</dbReference>
<evidence type="ECO:0000313" key="4">
    <source>
        <dbReference type="Proteomes" id="UP001217485"/>
    </source>
</evidence>
<name>A0ABT5CGC5_9BACT</name>
<dbReference type="InterPro" id="IPR011050">
    <property type="entry name" value="Pectin_lyase_fold/virulence"/>
</dbReference>
<proteinExistence type="predicted"/>
<dbReference type="PROSITE" id="PS51257">
    <property type="entry name" value="PROKAR_LIPOPROTEIN"/>
    <property type="match status" value="1"/>
</dbReference>
<dbReference type="Pfam" id="PF13229">
    <property type="entry name" value="Beta_helix"/>
    <property type="match status" value="2"/>
</dbReference>
<comment type="caution">
    <text evidence="3">The sequence shown here is derived from an EMBL/GenBank/DDBJ whole genome shotgun (WGS) entry which is preliminary data.</text>
</comment>
<organism evidence="3 4">
    <name type="scientific">Sorangium atrum</name>
    <dbReference type="NCBI Taxonomy" id="2995308"/>
    <lineage>
        <taxon>Bacteria</taxon>
        <taxon>Pseudomonadati</taxon>
        <taxon>Myxococcota</taxon>
        <taxon>Polyangia</taxon>
        <taxon>Polyangiales</taxon>
        <taxon>Polyangiaceae</taxon>
        <taxon>Sorangium</taxon>
    </lineage>
</organism>
<feature type="domain" description="Right handed beta helix" evidence="2">
    <location>
        <begin position="231"/>
        <end position="374"/>
    </location>
</feature>
<dbReference type="EMBL" id="JAQNDK010000006">
    <property type="protein sequence ID" value="MDC0685487.1"/>
    <property type="molecule type" value="Genomic_DNA"/>
</dbReference>
<evidence type="ECO:0000256" key="1">
    <source>
        <dbReference type="SAM" id="MobiDB-lite"/>
    </source>
</evidence>
<dbReference type="SMART" id="SM00710">
    <property type="entry name" value="PbH1"/>
    <property type="match status" value="8"/>
</dbReference>
<feature type="region of interest" description="Disordered" evidence="1">
    <location>
        <begin position="677"/>
        <end position="702"/>
    </location>
</feature>
<accession>A0ABT5CGC5</accession>
<protein>
    <submittedName>
        <fullName evidence="3">Right-handed parallel beta-helix repeat-containing protein</fullName>
    </submittedName>
</protein>
<evidence type="ECO:0000313" key="3">
    <source>
        <dbReference type="EMBL" id="MDC0685487.1"/>
    </source>
</evidence>
<dbReference type="SUPFAM" id="SSF51126">
    <property type="entry name" value="Pectin lyase-like"/>
    <property type="match status" value="2"/>
</dbReference>